<dbReference type="AlphaFoldDB" id="A0A8X6T3N1"/>
<protein>
    <submittedName>
        <fullName evidence="1">Uncharacterized protein</fullName>
    </submittedName>
</protein>
<accession>A0A8X6T3N1</accession>
<evidence type="ECO:0000313" key="1">
    <source>
        <dbReference type="EMBL" id="GFS71733.1"/>
    </source>
</evidence>
<evidence type="ECO:0000313" key="2">
    <source>
        <dbReference type="Proteomes" id="UP000887013"/>
    </source>
</evidence>
<dbReference type="Proteomes" id="UP000887013">
    <property type="component" value="Unassembled WGS sequence"/>
</dbReference>
<name>A0A8X6T3N1_NEPPI</name>
<proteinExistence type="predicted"/>
<reference evidence="1" key="1">
    <citation type="submission" date="2020-08" db="EMBL/GenBank/DDBJ databases">
        <title>Multicomponent nature underlies the extraordinary mechanical properties of spider dragline silk.</title>
        <authorList>
            <person name="Kono N."/>
            <person name="Nakamura H."/>
            <person name="Mori M."/>
            <person name="Yoshida Y."/>
            <person name="Ohtoshi R."/>
            <person name="Malay A.D."/>
            <person name="Moran D.A.P."/>
            <person name="Tomita M."/>
            <person name="Numata K."/>
            <person name="Arakawa K."/>
        </authorList>
    </citation>
    <scope>NUCLEOTIDE SEQUENCE</scope>
</reference>
<keyword evidence="2" id="KW-1185">Reference proteome</keyword>
<dbReference type="EMBL" id="BMAW01095760">
    <property type="protein sequence ID" value="GFS71733.1"/>
    <property type="molecule type" value="Genomic_DNA"/>
</dbReference>
<organism evidence="1 2">
    <name type="scientific">Nephila pilipes</name>
    <name type="common">Giant wood spider</name>
    <name type="synonym">Nephila maculata</name>
    <dbReference type="NCBI Taxonomy" id="299642"/>
    <lineage>
        <taxon>Eukaryota</taxon>
        <taxon>Metazoa</taxon>
        <taxon>Ecdysozoa</taxon>
        <taxon>Arthropoda</taxon>
        <taxon>Chelicerata</taxon>
        <taxon>Arachnida</taxon>
        <taxon>Araneae</taxon>
        <taxon>Araneomorphae</taxon>
        <taxon>Entelegynae</taxon>
        <taxon>Araneoidea</taxon>
        <taxon>Nephilidae</taxon>
        <taxon>Nephila</taxon>
    </lineage>
</organism>
<comment type="caution">
    <text evidence="1">The sequence shown here is derived from an EMBL/GenBank/DDBJ whole genome shotgun (WGS) entry which is preliminary data.</text>
</comment>
<sequence length="182" mass="21136">MALKSQVNEDWEVTDYKIEEVFEIYTISDSSTQNYGDIYEVTDTSTLNNGDIYEVTDTSTLNNGDMYEVTDTSTLNDPNQIYAVSTEQIFPTSKLGFQEENFNKAINIFVKKTSSEKVISKMLNRCDNIFDLVQKMTKGDETVSEDRNILEETKMIFNEQLRLKAMKSYYKVRRQNKAKCKR</sequence>
<gene>
    <name evidence="1" type="ORF">NPIL_161041</name>
</gene>